<accession>A0A3L8RWQ4</accession>
<evidence type="ECO:0000313" key="5">
    <source>
        <dbReference type="Proteomes" id="UP000276834"/>
    </source>
</evidence>
<evidence type="ECO:0000259" key="3">
    <source>
        <dbReference type="Pfam" id="PF00089"/>
    </source>
</evidence>
<dbReference type="SUPFAM" id="SSF50494">
    <property type="entry name" value="Trypsin-like serine proteases"/>
    <property type="match status" value="1"/>
</dbReference>
<feature type="region of interest" description="Disordered" evidence="2">
    <location>
        <begin position="1"/>
        <end position="133"/>
    </location>
</feature>
<dbReference type="OrthoDB" id="546450at2759"/>
<feature type="compositionally biased region" description="Polar residues" evidence="2">
    <location>
        <begin position="356"/>
        <end position="366"/>
    </location>
</feature>
<feature type="compositionally biased region" description="Low complexity" evidence="2">
    <location>
        <begin position="9"/>
        <end position="22"/>
    </location>
</feature>
<evidence type="ECO:0000256" key="2">
    <source>
        <dbReference type="SAM" id="MobiDB-lite"/>
    </source>
</evidence>
<dbReference type="AlphaFoldDB" id="A0A3L8RWQ4"/>
<keyword evidence="5" id="KW-1185">Reference proteome</keyword>
<dbReference type="InterPro" id="IPR043504">
    <property type="entry name" value="Peptidase_S1_PA_chymotrypsin"/>
</dbReference>
<dbReference type="GO" id="GO:0004252">
    <property type="term" value="F:serine-type endopeptidase activity"/>
    <property type="evidence" value="ECO:0007669"/>
    <property type="project" value="InterPro"/>
</dbReference>
<protein>
    <recommendedName>
        <fullName evidence="3">Peptidase S1 domain-containing protein</fullName>
    </recommendedName>
</protein>
<comment type="caution">
    <text evidence="4">The sequence shown here is derived from an EMBL/GenBank/DDBJ whole genome shotgun (WGS) entry which is preliminary data.</text>
</comment>
<feature type="compositionally biased region" description="Basic and acidic residues" evidence="2">
    <location>
        <begin position="346"/>
        <end position="355"/>
    </location>
</feature>
<evidence type="ECO:0000313" key="4">
    <source>
        <dbReference type="EMBL" id="RLV88625.1"/>
    </source>
</evidence>
<dbReference type="InterPro" id="IPR009003">
    <property type="entry name" value="Peptidase_S1_PA"/>
</dbReference>
<dbReference type="GO" id="GO:0007340">
    <property type="term" value="P:acrosome reaction"/>
    <property type="evidence" value="ECO:0007669"/>
    <property type="project" value="TreeGrafter"/>
</dbReference>
<sequence length="460" mass="49618">MRSRAPGSGRSAAPGRKAAPRAGRGGAAPGDPRPLPRGITQTIPAGPVKPRERSVWLLPRPTAGTQLGSIAAWGRGRDRPGKGVHPRQGRGRVPSSWGLTPLCAHSPWDTQGAAGGQGPPHGHGAPQQQLVVHGGHPPLQSVCWVPTRGIDTCQVGSCDESLGPWQCRDPLVPHTQPSLSPVRLSPPTCGSLSYVPLSPRPVPAHKAHPGPNCRCDPETSVLCTSGIHVQRWKSPQLVLEMWTWQGLGERSQLWGWQQPPTVPEPFLLAQGDIGGPLICKDNRADCFWLVGMNSWGRGCDRARHLGIYTSTQHFYNWILIQMDLSPAERAGPALEPVVTSAPEQPLKPEEPEEHSSLTPEYSQRPAVTSSGTSLSVAFPHQILVQFKNLLQEFLHRIQGYSGSQHLGARGFSVLPTLLRCGHSDADALRVPALSVHLLCCSHSFFSLERAPGKPQCPLHA</sequence>
<keyword evidence="1" id="KW-1015">Disulfide bond</keyword>
<feature type="region of interest" description="Disordered" evidence="2">
    <location>
        <begin position="338"/>
        <end position="366"/>
    </location>
</feature>
<gene>
    <name evidence="4" type="ORF">DV515_00015457</name>
</gene>
<name>A0A3L8RWQ4_CHLGU</name>
<dbReference type="Proteomes" id="UP000276834">
    <property type="component" value="Unassembled WGS sequence"/>
</dbReference>
<dbReference type="PANTHER" id="PTHR24252">
    <property type="entry name" value="ACROSIN-RELATED"/>
    <property type="match status" value="1"/>
</dbReference>
<dbReference type="PANTHER" id="PTHR24252:SF8">
    <property type="entry name" value="ACROSIN"/>
    <property type="match status" value="1"/>
</dbReference>
<dbReference type="Gene3D" id="2.40.10.10">
    <property type="entry name" value="Trypsin-like serine proteases"/>
    <property type="match status" value="1"/>
</dbReference>
<dbReference type="InterPro" id="IPR001254">
    <property type="entry name" value="Trypsin_dom"/>
</dbReference>
<proteinExistence type="predicted"/>
<dbReference type="Pfam" id="PF00089">
    <property type="entry name" value="Trypsin"/>
    <property type="match status" value="1"/>
</dbReference>
<reference evidence="4 5" key="1">
    <citation type="journal article" date="2018" name="Proc. R. Soc. B">
        <title>A non-coding region near Follistatin controls head colour polymorphism in the Gouldian finch.</title>
        <authorList>
            <person name="Toomey M.B."/>
            <person name="Marques C.I."/>
            <person name="Andrade P."/>
            <person name="Araujo P.M."/>
            <person name="Sabatino S."/>
            <person name="Gazda M.A."/>
            <person name="Afonso S."/>
            <person name="Lopes R.J."/>
            <person name="Corbo J.C."/>
            <person name="Carneiro M."/>
        </authorList>
    </citation>
    <scope>NUCLEOTIDE SEQUENCE [LARGE SCALE GENOMIC DNA]</scope>
    <source>
        <strain evidence="4">Red01</strain>
        <tissue evidence="4">Muscle</tissue>
    </source>
</reference>
<organism evidence="4 5">
    <name type="scientific">Chloebia gouldiae</name>
    <name type="common">Gouldian finch</name>
    <name type="synonym">Erythrura gouldiae</name>
    <dbReference type="NCBI Taxonomy" id="44316"/>
    <lineage>
        <taxon>Eukaryota</taxon>
        <taxon>Metazoa</taxon>
        <taxon>Chordata</taxon>
        <taxon>Craniata</taxon>
        <taxon>Vertebrata</taxon>
        <taxon>Euteleostomi</taxon>
        <taxon>Archelosauria</taxon>
        <taxon>Archosauria</taxon>
        <taxon>Dinosauria</taxon>
        <taxon>Saurischia</taxon>
        <taxon>Theropoda</taxon>
        <taxon>Coelurosauria</taxon>
        <taxon>Aves</taxon>
        <taxon>Neognathae</taxon>
        <taxon>Neoaves</taxon>
        <taxon>Telluraves</taxon>
        <taxon>Australaves</taxon>
        <taxon>Passeriformes</taxon>
        <taxon>Passeroidea</taxon>
        <taxon>Passeridae</taxon>
        <taxon>Chloebia</taxon>
    </lineage>
</organism>
<dbReference type="EMBL" id="QUSF01000183">
    <property type="protein sequence ID" value="RLV88625.1"/>
    <property type="molecule type" value="Genomic_DNA"/>
</dbReference>
<evidence type="ECO:0000256" key="1">
    <source>
        <dbReference type="ARBA" id="ARBA00023157"/>
    </source>
</evidence>
<feature type="domain" description="Peptidase S1" evidence="3">
    <location>
        <begin position="269"/>
        <end position="318"/>
    </location>
</feature>
<dbReference type="GO" id="GO:0006508">
    <property type="term" value="P:proteolysis"/>
    <property type="evidence" value="ECO:0007669"/>
    <property type="project" value="InterPro"/>
</dbReference>